<evidence type="ECO:0000313" key="2">
    <source>
        <dbReference type="EMBL" id="MFC3155427.1"/>
    </source>
</evidence>
<evidence type="ECO:0000313" key="3">
    <source>
        <dbReference type="Proteomes" id="UP001595548"/>
    </source>
</evidence>
<evidence type="ECO:0000256" key="1">
    <source>
        <dbReference type="SAM" id="Phobius"/>
    </source>
</evidence>
<gene>
    <name evidence="2" type="ORF">ACFOEB_09475</name>
</gene>
<reference evidence="3" key="1">
    <citation type="journal article" date="2019" name="Int. J. Syst. Evol. Microbiol.">
        <title>The Global Catalogue of Microorganisms (GCM) 10K type strain sequencing project: providing services to taxonomists for standard genome sequencing and annotation.</title>
        <authorList>
            <consortium name="The Broad Institute Genomics Platform"/>
            <consortium name="The Broad Institute Genome Sequencing Center for Infectious Disease"/>
            <person name="Wu L."/>
            <person name="Ma J."/>
        </authorList>
    </citation>
    <scope>NUCLEOTIDE SEQUENCE [LARGE SCALE GENOMIC DNA]</scope>
    <source>
        <strain evidence="3">KCTC 52141</strain>
    </source>
</reference>
<evidence type="ECO:0008006" key="4">
    <source>
        <dbReference type="Google" id="ProtNLM"/>
    </source>
</evidence>
<dbReference type="Proteomes" id="UP001595548">
    <property type="component" value="Unassembled WGS sequence"/>
</dbReference>
<accession>A0ABV7HVL8</accession>
<protein>
    <recommendedName>
        <fullName evidence="4">DUF4837 family protein</fullName>
    </recommendedName>
</protein>
<keyword evidence="3" id="KW-1185">Reference proteome</keyword>
<organism evidence="2 3">
    <name type="scientific">Gilvimarinus japonicus</name>
    <dbReference type="NCBI Taxonomy" id="1796469"/>
    <lineage>
        <taxon>Bacteria</taxon>
        <taxon>Pseudomonadati</taxon>
        <taxon>Pseudomonadota</taxon>
        <taxon>Gammaproteobacteria</taxon>
        <taxon>Cellvibrionales</taxon>
        <taxon>Cellvibrionaceae</taxon>
        <taxon>Gilvimarinus</taxon>
    </lineage>
</organism>
<dbReference type="EMBL" id="JBHRTL010000006">
    <property type="protein sequence ID" value="MFC3155427.1"/>
    <property type="molecule type" value="Genomic_DNA"/>
</dbReference>
<comment type="caution">
    <text evidence="2">The sequence shown here is derived from an EMBL/GenBank/DDBJ whole genome shotgun (WGS) entry which is preliminary data.</text>
</comment>
<sequence length="392" mass="45826">MPLLPFQSKVFCPLNYDSFRKSLFGKMRIVKTRYYLIGGFSIFFVCLFLFNYSFVYKKNIYILFPFVGEQRQAVSVDLIVQMEGRAYDEPMNAFLEDNDVALGIREFFRAIEARDVQRLSTYIDNKDSKRILRDFNMMIDHWSVMRDIRVEYVFQREPFTYVLLSFEVGEETRLVFYRFGELDGSVSYEPRGNKTILDYFLVDWVSSVSQGGHSGIVSSGSYKEHSLTYYEYWKSLFQYNSSVEYKAEGIRLKFNSFPLKQKNIRPVAVELNALFEGFLSSIESRDPEKLAKHVTRASFERLGFLFDGAQEDIQRFKESFEGAQLVSYVSAGPLYVIFVKTSDGSYIHPIFALYDGDGIRLTGVAYTRTSFQVFQQPEILEFMRSEYIEQKK</sequence>
<keyword evidence="1" id="KW-1133">Transmembrane helix</keyword>
<keyword evidence="1" id="KW-0812">Transmembrane</keyword>
<keyword evidence="1" id="KW-0472">Membrane</keyword>
<name>A0ABV7HVL8_9GAMM</name>
<proteinExistence type="predicted"/>
<dbReference type="RefSeq" id="WP_390403631.1">
    <property type="nucleotide sequence ID" value="NZ_AP031500.1"/>
</dbReference>
<feature type="transmembrane region" description="Helical" evidence="1">
    <location>
        <begin position="34"/>
        <end position="55"/>
    </location>
</feature>